<dbReference type="InterPro" id="IPR001830">
    <property type="entry name" value="Glyco_trans_20"/>
</dbReference>
<evidence type="ECO:0000313" key="2">
    <source>
        <dbReference type="Proteomes" id="UP001237642"/>
    </source>
</evidence>
<dbReference type="GO" id="GO:0003825">
    <property type="term" value="F:alpha,alpha-trehalose-phosphate synthase (UDP-forming) activity"/>
    <property type="evidence" value="ECO:0007669"/>
    <property type="project" value="TreeGrafter"/>
</dbReference>
<dbReference type="EMBL" id="JAUIZM010000006">
    <property type="protein sequence ID" value="KAK1378905.1"/>
    <property type="molecule type" value="Genomic_DNA"/>
</dbReference>
<dbReference type="SUPFAM" id="SSF53756">
    <property type="entry name" value="UDP-Glycosyltransferase/glycogen phosphorylase"/>
    <property type="match status" value="1"/>
</dbReference>
<sequence>MINNKQTSNSTPTNQELLSLRLLVVLSKEVRTNYLFAFYLDVARVTSLRDGINLVSYEFVACQDSKKGVLILSEAKLQSNSTQSSNRLLILGFNAMLTEPVDTPGRRRGDQIRAMELKLHPDIKEPLLELCNHPNTTVVVLSGSDRSDRFFIGTSDLFHESNTWYLYCQHLKVQGGLFF</sequence>
<gene>
    <name evidence="1" type="ORF">POM88_025649</name>
</gene>
<dbReference type="PANTHER" id="PTHR10788:SF106">
    <property type="entry name" value="BCDNA.GH08860"/>
    <property type="match status" value="1"/>
</dbReference>
<evidence type="ECO:0000313" key="1">
    <source>
        <dbReference type="EMBL" id="KAK1378905.1"/>
    </source>
</evidence>
<reference evidence="1" key="1">
    <citation type="submission" date="2023-02" db="EMBL/GenBank/DDBJ databases">
        <title>Genome of toxic invasive species Heracleum sosnowskyi carries increased number of genes despite the absence of recent whole-genome duplications.</title>
        <authorList>
            <person name="Schelkunov M."/>
            <person name="Shtratnikova V."/>
            <person name="Makarenko M."/>
            <person name="Klepikova A."/>
            <person name="Omelchenko D."/>
            <person name="Novikova G."/>
            <person name="Obukhova E."/>
            <person name="Bogdanov V."/>
            <person name="Penin A."/>
            <person name="Logacheva M."/>
        </authorList>
    </citation>
    <scope>NUCLEOTIDE SEQUENCE</scope>
    <source>
        <strain evidence="1">Hsosn_3</strain>
        <tissue evidence="1">Leaf</tissue>
    </source>
</reference>
<dbReference type="PANTHER" id="PTHR10788">
    <property type="entry name" value="TREHALOSE-6-PHOSPHATE SYNTHASE"/>
    <property type="match status" value="1"/>
</dbReference>
<dbReference type="Pfam" id="PF00982">
    <property type="entry name" value="Glyco_transf_20"/>
    <property type="match status" value="1"/>
</dbReference>
<dbReference type="GO" id="GO:0004805">
    <property type="term" value="F:trehalose-phosphatase activity"/>
    <property type="evidence" value="ECO:0007669"/>
    <property type="project" value="TreeGrafter"/>
</dbReference>
<accession>A0AAD8I5F1</accession>
<organism evidence="1 2">
    <name type="scientific">Heracleum sosnowskyi</name>
    <dbReference type="NCBI Taxonomy" id="360622"/>
    <lineage>
        <taxon>Eukaryota</taxon>
        <taxon>Viridiplantae</taxon>
        <taxon>Streptophyta</taxon>
        <taxon>Embryophyta</taxon>
        <taxon>Tracheophyta</taxon>
        <taxon>Spermatophyta</taxon>
        <taxon>Magnoliopsida</taxon>
        <taxon>eudicotyledons</taxon>
        <taxon>Gunneridae</taxon>
        <taxon>Pentapetalae</taxon>
        <taxon>asterids</taxon>
        <taxon>campanulids</taxon>
        <taxon>Apiales</taxon>
        <taxon>Apiaceae</taxon>
        <taxon>Apioideae</taxon>
        <taxon>apioid superclade</taxon>
        <taxon>Tordylieae</taxon>
        <taxon>Tordyliinae</taxon>
        <taxon>Heracleum</taxon>
    </lineage>
</organism>
<comment type="caution">
    <text evidence="1">The sequence shown here is derived from an EMBL/GenBank/DDBJ whole genome shotgun (WGS) entry which is preliminary data.</text>
</comment>
<name>A0AAD8I5F1_9APIA</name>
<dbReference type="Proteomes" id="UP001237642">
    <property type="component" value="Unassembled WGS sequence"/>
</dbReference>
<protein>
    <submittedName>
        <fullName evidence="1">Uncharacterized protein</fullName>
    </submittedName>
</protein>
<proteinExistence type="predicted"/>
<reference evidence="1" key="2">
    <citation type="submission" date="2023-05" db="EMBL/GenBank/DDBJ databases">
        <authorList>
            <person name="Schelkunov M.I."/>
        </authorList>
    </citation>
    <scope>NUCLEOTIDE SEQUENCE</scope>
    <source>
        <strain evidence="1">Hsosn_3</strain>
        <tissue evidence="1">Leaf</tissue>
    </source>
</reference>
<dbReference type="GO" id="GO:0005829">
    <property type="term" value="C:cytosol"/>
    <property type="evidence" value="ECO:0007669"/>
    <property type="project" value="TreeGrafter"/>
</dbReference>
<dbReference type="GO" id="GO:0005992">
    <property type="term" value="P:trehalose biosynthetic process"/>
    <property type="evidence" value="ECO:0007669"/>
    <property type="project" value="InterPro"/>
</dbReference>
<dbReference type="Gene3D" id="3.40.50.2000">
    <property type="entry name" value="Glycogen Phosphorylase B"/>
    <property type="match status" value="1"/>
</dbReference>
<keyword evidence="2" id="KW-1185">Reference proteome</keyword>
<dbReference type="AlphaFoldDB" id="A0AAD8I5F1"/>